<dbReference type="GO" id="GO:0030145">
    <property type="term" value="F:manganese ion binding"/>
    <property type="evidence" value="ECO:0007669"/>
    <property type="project" value="UniProtKB-UniRule"/>
</dbReference>
<dbReference type="PIRSF" id="PIRSF001478">
    <property type="entry name" value="L-ara_isomerase"/>
    <property type="match status" value="1"/>
</dbReference>
<dbReference type="PANTHER" id="PTHR38464">
    <property type="entry name" value="L-ARABINOSE ISOMERASE"/>
    <property type="match status" value="1"/>
</dbReference>
<reference evidence="10 11" key="1">
    <citation type="journal article" date="2017" name="Int. J. Syst. Evol. Microbiol.">
        <title>Bacillus notoginsengisoli sp. nov., a novel bacterium isolated from the rhizosphere of Panax notoginseng.</title>
        <authorList>
            <person name="Zhang M.Y."/>
            <person name="Cheng J."/>
            <person name="Cai Y."/>
            <person name="Zhang T.Y."/>
            <person name="Wu Y.Y."/>
            <person name="Manikprabhu D."/>
            <person name="Li W.J."/>
            <person name="Zhang Y.X."/>
        </authorList>
    </citation>
    <scope>NUCLEOTIDE SEQUENCE [LARGE SCALE GENOMIC DNA]</scope>
    <source>
        <strain evidence="10 11">JCM 30743</strain>
    </source>
</reference>
<dbReference type="InterPro" id="IPR038583">
    <property type="entry name" value="AraA_N_sf"/>
</dbReference>
<evidence type="ECO:0000313" key="10">
    <source>
        <dbReference type="EMBL" id="RHW42770.1"/>
    </source>
</evidence>
<dbReference type="InterPro" id="IPR055390">
    <property type="entry name" value="AraA_central"/>
</dbReference>
<evidence type="ECO:0000313" key="11">
    <source>
        <dbReference type="Proteomes" id="UP000284416"/>
    </source>
</evidence>
<dbReference type="HAMAP" id="MF_00519">
    <property type="entry name" value="Arabinose_Isome"/>
    <property type="match status" value="1"/>
</dbReference>
<dbReference type="OrthoDB" id="9765600at2"/>
<comment type="catalytic activity">
    <reaction evidence="6">
        <text>beta-L-arabinopyranose = L-ribulose</text>
        <dbReference type="Rhea" id="RHEA:14821"/>
        <dbReference type="ChEBI" id="CHEBI:16880"/>
        <dbReference type="ChEBI" id="CHEBI:40886"/>
        <dbReference type="EC" id="5.3.1.4"/>
    </reaction>
</comment>
<keyword evidence="1 6" id="KW-0479">Metal-binding</keyword>
<dbReference type="SUPFAM" id="SSF50443">
    <property type="entry name" value="FucI/AraA C-terminal domain-like"/>
    <property type="match status" value="1"/>
</dbReference>
<dbReference type="Gene3D" id="3.40.50.10940">
    <property type="match status" value="1"/>
</dbReference>
<dbReference type="GO" id="GO:0008733">
    <property type="term" value="F:L-arabinose isomerase activity"/>
    <property type="evidence" value="ECO:0007669"/>
    <property type="project" value="UniProtKB-UniRule"/>
</dbReference>
<evidence type="ECO:0000259" key="7">
    <source>
        <dbReference type="Pfam" id="PF02610"/>
    </source>
</evidence>
<sequence>MIKKDSVNIWFVAGSQHLYGEETLEQVRRNSQNMADFFNREGNLPFKIEFKGVLTTSKEILQFILEVNADPNCAGVITWMHTFSPGKMWMEGLSKLQKPLCHLHTQFNRSIPWETIDMDYMNLHQSAHGDREFGYTAAYLKLQRKVIVGYWKDEGVLSPLKNWMYSAASIQESRNIRIARFGDNMRHVASTEGDKLQGLVKLGWTVDYYGVGDLVERIGTIPEEMVDRLFGEYAALYDMEQEALAPGWLQDSIKEQARIELGLESFLQEGGYTAFTTNFEDLHGLSQLPGLAVQRLMKKGYGFAGEGDWKTAGLTRLMKVASGNTGTSFMEDYTYDLEPGNELTLGAHMLEICPTIAAKKPRIAVHPLSIGNKDDPARLVFEAREGRGIVASLVQIDGRFRLVVNEVEVVEQIHKTPALPLAKALWKPLPSLAVAAEAWIHAGGSHHTVLSLVLSKDHLYDMAEMLGIECVIIDGNTELHRLKQELKINEFLYGIRL</sequence>
<feature type="binding site" evidence="6">
    <location>
        <position position="306"/>
    </location>
    <ligand>
        <name>Mn(2+)</name>
        <dbReference type="ChEBI" id="CHEBI:29035"/>
    </ligand>
</feature>
<dbReference type="InterPro" id="IPR055389">
    <property type="entry name" value="AraA_N"/>
</dbReference>
<dbReference type="RefSeq" id="WP_118919466.1">
    <property type="nucleotide sequence ID" value="NZ_QWEG01000002.1"/>
</dbReference>
<proteinExistence type="inferred from homology"/>
<dbReference type="PANTHER" id="PTHR38464:SF1">
    <property type="entry name" value="L-ARABINOSE ISOMERASE"/>
    <property type="match status" value="1"/>
</dbReference>
<comment type="cofactor">
    <cofactor evidence="6">
        <name>Mn(2+)</name>
        <dbReference type="ChEBI" id="CHEBI:29035"/>
    </cofactor>
    <text evidence="6">Binds 1 Mn(2+) ion per subunit.</text>
</comment>
<feature type="domain" description="L-arabinose isomerase central" evidence="9">
    <location>
        <begin position="177"/>
        <end position="322"/>
    </location>
</feature>
<feature type="domain" description="L-arabinose isomerase N-terminal" evidence="7">
    <location>
        <begin position="8"/>
        <end position="173"/>
    </location>
</feature>
<dbReference type="NCBIfam" id="NF002795">
    <property type="entry name" value="PRK02929.1"/>
    <property type="match status" value="1"/>
</dbReference>
<feature type="binding site" evidence="6">
    <location>
        <position position="447"/>
    </location>
    <ligand>
        <name>Mn(2+)</name>
        <dbReference type="ChEBI" id="CHEBI:29035"/>
    </ligand>
</feature>
<protein>
    <recommendedName>
        <fullName evidence="6">L-arabinose isomerase</fullName>
        <ecNumber evidence="6">5.3.1.4</ecNumber>
    </recommendedName>
</protein>
<comment type="function">
    <text evidence="6">Catalyzes the conversion of L-arabinose to L-ribulose.</text>
</comment>
<evidence type="ECO:0000256" key="6">
    <source>
        <dbReference type="HAMAP-Rule" id="MF_00519"/>
    </source>
</evidence>
<dbReference type="Proteomes" id="UP000284416">
    <property type="component" value="Unassembled WGS sequence"/>
</dbReference>
<organism evidence="10 11">
    <name type="scientific">Neobacillus notoginsengisoli</name>
    <dbReference type="NCBI Taxonomy" id="1578198"/>
    <lineage>
        <taxon>Bacteria</taxon>
        <taxon>Bacillati</taxon>
        <taxon>Bacillota</taxon>
        <taxon>Bacilli</taxon>
        <taxon>Bacillales</taxon>
        <taxon>Bacillaceae</taxon>
        <taxon>Neobacillus</taxon>
    </lineage>
</organism>
<feature type="domain" description="L-arabinose isomerase C-terminal" evidence="8">
    <location>
        <begin position="326"/>
        <end position="469"/>
    </location>
</feature>
<gene>
    <name evidence="6" type="primary">araA</name>
    <name evidence="10" type="ORF">D1B31_04110</name>
</gene>
<keyword evidence="2 6" id="KW-0054">Arabinose catabolism</keyword>
<dbReference type="InterPro" id="IPR004216">
    <property type="entry name" value="Fuc/Ara_isomerase_C"/>
</dbReference>
<dbReference type="InterPro" id="IPR009015">
    <property type="entry name" value="Fucose_isomerase_N/cen_sf"/>
</dbReference>
<dbReference type="InterPro" id="IPR024664">
    <property type="entry name" value="Ara_Isoase_C"/>
</dbReference>
<evidence type="ECO:0000259" key="9">
    <source>
        <dbReference type="Pfam" id="PF24856"/>
    </source>
</evidence>
<dbReference type="SUPFAM" id="SSF53743">
    <property type="entry name" value="FucI/AraA N-terminal and middle domains"/>
    <property type="match status" value="1"/>
</dbReference>
<feature type="binding site" evidence="6">
    <location>
        <position position="331"/>
    </location>
    <ligand>
        <name>Mn(2+)</name>
        <dbReference type="ChEBI" id="CHEBI:29035"/>
    </ligand>
</feature>
<evidence type="ECO:0000256" key="5">
    <source>
        <dbReference type="ARBA" id="ARBA00023277"/>
    </source>
</evidence>
<evidence type="ECO:0000256" key="2">
    <source>
        <dbReference type="ARBA" id="ARBA00022935"/>
    </source>
</evidence>
<keyword evidence="3 6" id="KW-0464">Manganese</keyword>
<comment type="pathway">
    <text evidence="6">Carbohydrate degradation; L-arabinose degradation via L-ribulose; D-xylulose 5-phosphate from L-arabinose (bacterial route): step 1/3.</text>
</comment>
<dbReference type="EMBL" id="QWEG01000002">
    <property type="protein sequence ID" value="RHW42770.1"/>
    <property type="molecule type" value="Genomic_DNA"/>
</dbReference>
<dbReference type="Pfam" id="PF11762">
    <property type="entry name" value="Arabinose_Iso_C"/>
    <property type="match status" value="1"/>
</dbReference>
<feature type="binding site" evidence="6">
    <location>
        <position position="348"/>
    </location>
    <ligand>
        <name>Mn(2+)</name>
        <dbReference type="ChEBI" id="CHEBI:29035"/>
    </ligand>
</feature>
<dbReference type="Pfam" id="PF02610">
    <property type="entry name" value="AraA_N"/>
    <property type="match status" value="1"/>
</dbReference>
<comment type="similarity">
    <text evidence="6">Belongs to the arabinose isomerase family.</text>
</comment>
<keyword evidence="11" id="KW-1185">Reference proteome</keyword>
<name>A0A417YZ28_9BACI</name>
<evidence type="ECO:0000256" key="4">
    <source>
        <dbReference type="ARBA" id="ARBA00023235"/>
    </source>
</evidence>
<dbReference type="EC" id="5.3.1.4" evidence="6"/>
<dbReference type="InterPro" id="IPR003762">
    <property type="entry name" value="Lara_isomerase"/>
</dbReference>
<keyword evidence="4 6" id="KW-0413">Isomerase</keyword>
<keyword evidence="5 6" id="KW-0119">Carbohydrate metabolism</keyword>
<evidence type="ECO:0000259" key="8">
    <source>
        <dbReference type="Pfam" id="PF11762"/>
    </source>
</evidence>
<dbReference type="GO" id="GO:0005829">
    <property type="term" value="C:cytosol"/>
    <property type="evidence" value="ECO:0007669"/>
    <property type="project" value="TreeGrafter"/>
</dbReference>
<accession>A0A417YZ28</accession>
<evidence type="ECO:0000256" key="3">
    <source>
        <dbReference type="ARBA" id="ARBA00023211"/>
    </source>
</evidence>
<evidence type="ECO:0000256" key="1">
    <source>
        <dbReference type="ARBA" id="ARBA00022723"/>
    </source>
</evidence>
<dbReference type="GO" id="GO:0019569">
    <property type="term" value="P:L-arabinose catabolic process to D-xylulose 5-phosphate"/>
    <property type="evidence" value="ECO:0007669"/>
    <property type="project" value="UniProtKB-UniRule"/>
</dbReference>
<dbReference type="Pfam" id="PF24856">
    <property type="entry name" value="AraA_central"/>
    <property type="match status" value="1"/>
</dbReference>
<comment type="caution">
    <text evidence="10">The sequence shown here is derived from an EMBL/GenBank/DDBJ whole genome shotgun (WGS) entry which is preliminary data.</text>
</comment>
<dbReference type="UniPathway" id="UPA00145">
    <property type="reaction ID" value="UER00565"/>
</dbReference>
<dbReference type="AlphaFoldDB" id="A0A417YZ28"/>